<evidence type="ECO:0000256" key="3">
    <source>
        <dbReference type="ARBA" id="ARBA00022692"/>
    </source>
</evidence>
<sequence>MINTAALSFALGAGLVAALNPCGFAFLPGYLGLVIAGSQGTSRPRAVLRAGAATAGMSLGFLTVFGVFGLLISPVIASAQRYLPFATVVIGVLLVGLAIWLLAGKELSIILPKSMGGTPTTRLGSMYGYGVGYAVASLSCTVAPFLAVISTTFKQGSVLSGVLAFVAYAVGMTLTVGVAALTVALAGSSATAAFRRILPFVGRIAGVIVLITGLYVAYYGYYEIRLYFTSAETDDPVIQAASTLQDSLIRLVDGLSPWLLLGVAAALVAVAVGWHTLARRRASNPAAQSLPDPTS</sequence>
<keyword evidence="3 7" id="KW-0812">Transmembrane</keyword>
<dbReference type="InterPro" id="IPR003834">
    <property type="entry name" value="Cyt_c_assmbl_TM_dom"/>
</dbReference>
<dbReference type="GO" id="GO:0017004">
    <property type="term" value="P:cytochrome complex assembly"/>
    <property type="evidence" value="ECO:0007669"/>
    <property type="project" value="InterPro"/>
</dbReference>
<comment type="subcellular location">
    <subcellularLocation>
        <location evidence="1">Membrane</location>
        <topology evidence="1">Multi-pass membrane protein</topology>
    </subcellularLocation>
</comment>
<organism evidence="7 8">
    <name type="scientific">Mycobacterium marinum</name>
    <dbReference type="NCBI Taxonomy" id="1781"/>
    <lineage>
        <taxon>Bacteria</taxon>
        <taxon>Bacillati</taxon>
        <taxon>Actinomycetota</taxon>
        <taxon>Actinomycetes</taxon>
        <taxon>Mycobacteriales</taxon>
        <taxon>Mycobacteriaceae</taxon>
        <taxon>Mycobacterium</taxon>
        <taxon>Mycobacterium ulcerans group</taxon>
    </lineage>
</organism>
<name>A0A2Z5YMQ3_MYCMR</name>
<evidence type="ECO:0000256" key="4">
    <source>
        <dbReference type="ARBA" id="ARBA00022989"/>
    </source>
</evidence>
<evidence type="ECO:0000256" key="5">
    <source>
        <dbReference type="ARBA" id="ARBA00023136"/>
    </source>
</evidence>
<evidence type="ECO:0000313" key="8">
    <source>
        <dbReference type="Proteomes" id="UP000257451"/>
    </source>
</evidence>
<dbReference type="Pfam" id="PF02683">
    <property type="entry name" value="DsbD_TM"/>
    <property type="match status" value="1"/>
</dbReference>
<dbReference type="GeneID" id="34340036"/>
<dbReference type="GO" id="GO:0016020">
    <property type="term" value="C:membrane"/>
    <property type="evidence" value="ECO:0007669"/>
    <property type="project" value="UniProtKB-SubCell"/>
</dbReference>
<gene>
    <name evidence="7" type="ORF">DAVIS_00587</name>
</gene>
<evidence type="ECO:0000256" key="1">
    <source>
        <dbReference type="ARBA" id="ARBA00004141"/>
    </source>
</evidence>
<evidence type="ECO:0000259" key="6">
    <source>
        <dbReference type="Pfam" id="PF02683"/>
    </source>
</evidence>
<dbReference type="InterPro" id="IPR051790">
    <property type="entry name" value="Cytochrome_c-biogenesis_DsbD"/>
</dbReference>
<dbReference type="Proteomes" id="UP000257451">
    <property type="component" value="Unassembled WGS sequence"/>
</dbReference>
<dbReference type="AlphaFoldDB" id="A0A2Z5YMQ3"/>
<comment type="caution">
    <text evidence="7">The sequence shown here is derived from an EMBL/GenBank/DDBJ whole genome shotgun (WGS) entry which is preliminary data.</text>
</comment>
<keyword evidence="5" id="KW-0472">Membrane</keyword>
<feature type="domain" description="Cytochrome C biogenesis protein transmembrane" evidence="6">
    <location>
        <begin position="6"/>
        <end position="174"/>
    </location>
</feature>
<accession>A0A2Z5YMQ3</accession>
<dbReference type="EMBL" id="PEDF01000018">
    <property type="protein sequence ID" value="RFZ46893.1"/>
    <property type="molecule type" value="Genomic_DNA"/>
</dbReference>
<dbReference type="RefSeq" id="WP_015357420.1">
    <property type="nucleotide sequence ID" value="NZ_CAXKZZ010000028.1"/>
</dbReference>
<reference evidence="7 8" key="1">
    <citation type="journal article" date="2018" name="Sci. Rep.">
        <title>Extensive genomic diversity among Mycobacterium marinum strains revealed by whole genome sequencing.</title>
        <authorList>
            <person name="Das S."/>
            <person name="Pettersson B.M."/>
            <person name="Behra P.R."/>
            <person name="Mallick A."/>
            <person name="Cheramie M."/>
            <person name="Ramesh M."/>
            <person name="Shirreff L."/>
            <person name="DuCote T."/>
            <person name="Dasgupta S."/>
            <person name="Ennis D.G."/>
            <person name="Kirsebom L.A."/>
        </authorList>
    </citation>
    <scope>NUCLEOTIDE SEQUENCE [LARGE SCALE GENOMIC DNA]</scope>
    <source>
        <strain evidence="7 8">Davis1</strain>
    </source>
</reference>
<comment type="similarity">
    <text evidence="2">Belongs to the DsbD family.</text>
</comment>
<evidence type="ECO:0000313" key="7">
    <source>
        <dbReference type="EMBL" id="RFZ46893.1"/>
    </source>
</evidence>
<protein>
    <submittedName>
        <fullName evidence="7">Cytochrome C biogenesis protein transmembrane region</fullName>
    </submittedName>
</protein>
<dbReference type="PANTHER" id="PTHR31272:SF4">
    <property type="entry name" value="CYTOCHROME C-TYPE BIOGENESIS PROTEIN HI_1454-RELATED"/>
    <property type="match status" value="1"/>
</dbReference>
<keyword evidence="4" id="KW-1133">Transmembrane helix</keyword>
<proteinExistence type="inferred from homology"/>
<dbReference type="PANTHER" id="PTHR31272">
    <property type="entry name" value="CYTOCHROME C-TYPE BIOGENESIS PROTEIN HI_1454-RELATED"/>
    <property type="match status" value="1"/>
</dbReference>
<evidence type="ECO:0000256" key="2">
    <source>
        <dbReference type="ARBA" id="ARBA00006143"/>
    </source>
</evidence>